<accession>A0A517LQ62</accession>
<evidence type="ECO:0000313" key="2">
    <source>
        <dbReference type="Proteomes" id="UP000316270"/>
    </source>
</evidence>
<dbReference type="InterPro" id="IPR027417">
    <property type="entry name" value="P-loop_NTPase"/>
</dbReference>
<proteinExistence type="predicted"/>
<evidence type="ECO:0008006" key="3">
    <source>
        <dbReference type="Google" id="ProtNLM"/>
    </source>
</evidence>
<dbReference type="Gene3D" id="3.40.50.300">
    <property type="entry name" value="P-loop containing nucleotide triphosphate hydrolases"/>
    <property type="match status" value="1"/>
</dbReference>
<dbReference type="OrthoDB" id="2405944at2759"/>
<keyword evidence="2" id="KW-1185">Reference proteome</keyword>
<organism evidence="1 2">
    <name type="scientific">Venturia effusa</name>
    <dbReference type="NCBI Taxonomy" id="50376"/>
    <lineage>
        <taxon>Eukaryota</taxon>
        <taxon>Fungi</taxon>
        <taxon>Dikarya</taxon>
        <taxon>Ascomycota</taxon>
        <taxon>Pezizomycotina</taxon>
        <taxon>Dothideomycetes</taxon>
        <taxon>Pleosporomycetidae</taxon>
        <taxon>Venturiales</taxon>
        <taxon>Venturiaceae</taxon>
        <taxon>Venturia</taxon>
    </lineage>
</organism>
<dbReference type="Proteomes" id="UP000316270">
    <property type="component" value="Chromosome 18"/>
</dbReference>
<dbReference type="PANTHER" id="PTHR48419">
    <property type="entry name" value="SULFOTRANSFERASE DOMAIN-CONTAINING PROTEIN"/>
    <property type="match status" value="1"/>
</dbReference>
<protein>
    <recommendedName>
        <fullName evidence="3">P-loop containing nucleoside triphosphate hydrolase protein</fullName>
    </recommendedName>
</protein>
<dbReference type="EMBL" id="CP042202">
    <property type="protein sequence ID" value="QDS77788.1"/>
    <property type="molecule type" value="Genomic_DNA"/>
</dbReference>
<sequence>MSSRSKKPIFVATHPRACSTAFERVFMTCRDTLQCVHEPFGDAWYFGPERLADRYTAQQAKEAIAANGFEDATYKGIFEKMEKDNTEGKRIFIKDMAQYWIPQDGKSSSIAPSLVSYKRGVGTNGESSGQEGHIKVNVAPSKDAKVVKDDKHPYDTLAEPNNPTVIPEALLKQFHFTFLIRHPRSSIPSYYRCTIPPLDKVTGFYNFDPKEAGYVELRALFDYLRSVGQVGPKVAGQESHTNGTNGLNGHNNEVSDKVDICLVDADDLLDAPYAVIEEFCKSVGEPFSPNMLNWDNEVDHDAAKEAFAKWNGFHEDAIHSTELRPRTHKKAVKSDDELYKEWSEKYGKEGADVILKTVKENEEHYEYLKQFAIKVEKPF</sequence>
<dbReference type="AlphaFoldDB" id="A0A517LQ62"/>
<dbReference type="STRING" id="50376.A0A517LQ62"/>
<dbReference type="InterPro" id="IPR053226">
    <property type="entry name" value="Pyrrolopyrazine_biosynth_F"/>
</dbReference>
<gene>
    <name evidence="1" type="ORF">FKW77_005450</name>
</gene>
<reference evidence="1 2" key="1">
    <citation type="submission" date="2019-07" db="EMBL/GenBank/DDBJ databases">
        <title>Finished genome of Venturia effusa.</title>
        <authorList>
            <person name="Young C.A."/>
            <person name="Cox M.P."/>
            <person name="Ganley A.R.D."/>
            <person name="David W.J."/>
        </authorList>
    </citation>
    <scope>NUCLEOTIDE SEQUENCE [LARGE SCALE GENOMIC DNA]</scope>
    <source>
        <strain evidence="2">albino</strain>
    </source>
</reference>
<dbReference type="PANTHER" id="PTHR48419:SF1">
    <property type="entry name" value="SULFOTRANSFERASE DOMAIN-CONTAINING PROTEIN"/>
    <property type="match status" value="1"/>
</dbReference>
<dbReference type="SUPFAM" id="SSF52540">
    <property type="entry name" value="P-loop containing nucleoside triphosphate hydrolases"/>
    <property type="match status" value="1"/>
</dbReference>
<name>A0A517LQ62_9PEZI</name>
<evidence type="ECO:0000313" key="1">
    <source>
        <dbReference type="EMBL" id="QDS77788.1"/>
    </source>
</evidence>